<dbReference type="EMBL" id="FOPP01000004">
    <property type="protein sequence ID" value="SFH05171.1"/>
    <property type="molecule type" value="Genomic_DNA"/>
</dbReference>
<feature type="region of interest" description="Disordered" evidence="1">
    <location>
        <begin position="86"/>
        <end position="112"/>
    </location>
</feature>
<dbReference type="Proteomes" id="UP000199666">
    <property type="component" value="Unassembled WGS sequence"/>
</dbReference>
<evidence type="ECO:0000256" key="1">
    <source>
        <dbReference type="SAM" id="MobiDB-lite"/>
    </source>
</evidence>
<feature type="compositionally biased region" description="Low complexity" evidence="1">
    <location>
        <begin position="89"/>
        <end position="103"/>
    </location>
</feature>
<reference evidence="2 3" key="1">
    <citation type="submission" date="2016-10" db="EMBL/GenBank/DDBJ databases">
        <authorList>
            <person name="de Groot N.N."/>
        </authorList>
    </citation>
    <scope>NUCLEOTIDE SEQUENCE [LARGE SCALE GENOMIC DNA]</scope>
    <source>
        <strain evidence="2 3">DSM 18684</strain>
    </source>
</reference>
<keyword evidence="3" id="KW-1185">Reference proteome</keyword>
<gene>
    <name evidence="2" type="ORF">SAMN04489864_104305</name>
</gene>
<sequence>MEKFKNALKSVNKFGLVLILAAAGIIFSQSAFKSKKAMVLWGKDSTVPSVGWRNLTGIAEDNGEAPHDPNTYRCVSNLEQICTAEFEDSTPPTSPSSIPDGDTNQGEFIYNP</sequence>
<dbReference type="OrthoDB" id="773360at2"/>
<name>A0A1I2WZS7_9SPHI</name>
<protein>
    <submittedName>
        <fullName evidence="2">Uncharacterized protein</fullName>
    </submittedName>
</protein>
<evidence type="ECO:0000313" key="3">
    <source>
        <dbReference type="Proteomes" id="UP000199666"/>
    </source>
</evidence>
<accession>A0A1I2WZS7</accession>
<dbReference type="RefSeq" id="WP_090993242.1">
    <property type="nucleotide sequence ID" value="NZ_FOPP01000004.1"/>
</dbReference>
<proteinExistence type="predicted"/>
<evidence type="ECO:0000313" key="2">
    <source>
        <dbReference type="EMBL" id="SFH05171.1"/>
    </source>
</evidence>
<dbReference type="AlphaFoldDB" id="A0A1I2WZS7"/>
<organism evidence="2 3">
    <name type="scientific">Pedobacter insulae</name>
    <dbReference type="NCBI Taxonomy" id="414048"/>
    <lineage>
        <taxon>Bacteria</taxon>
        <taxon>Pseudomonadati</taxon>
        <taxon>Bacteroidota</taxon>
        <taxon>Sphingobacteriia</taxon>
        <taxon>Sphingobacteriales</taxon>
        <taxon>Sphingobacteriaceae</taxon>
        <taxon>Pedobacter</taxon>
    </lineage>
</organism>